<dbReference type="Gene3D" id="3.40.140.10">
    <property type="entry name" value="Cytidine Deaminase, domain 2"/>
    <property type="match status" value="1"/>
</dbReference>
<feature type="domain" description="JAB" evidence="6">
    <location>
        <begin position="33"/>
        <end position="138"/>
    </location>
</feature>
<comment type="caution">
    <text evidence="7">The sequence shown here is derived from an EMBL/GenBank/DDBJ whole genome shotgun (WGS) entry which is preliminary data.</text>
</comment>
<evidence type="ECO:0000313" key="8">
    <source>
        <dbReference type="Proteomes" id="UP001597362"/>
    </source>
</evidence>
<name>A0ABW4YFL6_9BACL</name>
<keyword evidence="5" id="KW-0482">Metalloprotease</keyword>
<evidence type="ECO:0000256" key="4">
    <source>
        <dbReference type="ARBA" id="ARBA00022833"/>
    </source>
</evidence>
<keyword evidence="2" id="KW-0479">Metal-binding</keyword>
<evidence type="ECO:0000313" key="7">
    <source>
        <dbReference type="EMBL" id="MFD2114253.1"/>
    </source>
</evidence>
<reference evidence="8" key="1">
    <citation type="journal article" date="2019" name="Int. J. Syst. Evol. Microbiol.">
        <title>The Global Catalogue of Microorganisms (GCM) 10K type strain sequencing project: providing services to taxonomists for standard genome sequencing and annotation.</title>
        <authorList>
            <consortium name="The Broad Institute Genomics Platform"/>
            <consortium name="The Broad Institute Genome Sequencing Center for Infectious Disease"/>
            <person name="Wu L."/>
            <person name="Ma J."/>
        </authorList>
    </citation>
    <scope>NUCLEOTIDE SEQUENCE [LARGE SCALE GENOMIC DNA]</scope>
    <source>
        <strain evidence="8">GH52</strain>
    </source>
</reference>
<evidence type="ECO:0000256" key="2">
    <source>
        <dbReference type="ARBA" id="ARBA00022723"/>
    </source>
</evidence>
<keyword evidence="4" id="KW-0862">Zinc</keyword>
<keyword evidence="1" id="KW-0645">Protease</keyword>
<accession>A0ABW4YFL6</accession>
<keyword evidence="3" id="KW-0378">Hydrolase</keyword>
<evidence type="ECO:0000256" key="3">
    <source>
        <dbReference type="ARBA" id="ARBA00022801"/>
    </source>
</evidence>
<evidence type="ECO:0000259" key="6">
    <source>
        <dbReference type="Pfam" id="PF14464"/>
    </source>
</evidence>
<sequence length="168" mass="19678">MSKTIFYLPNDKKLKISFEVIELMFSYAQDSFAALESGGILIGRILESTSDYVIDVASTPMLKDIQARSSFKRDAEDHQEFFDKHWVLQEGRCFYLGEWHTHPEKVPRPSQIDVRGWKELLNAEIQDQMTLFFIIVGTQQLIVWHGCIVNCRIRITRLGHIRRNEIIY</sequence>
<dbReference type="SUPFAM" id="SSF102712">
    <property type="entry name" value="JAB1/MPN domain"/>
    <property type="match status" value="1"/>
</dbReference>
<keyword evidence="8" id="KW-1185">Reference proteome</keyword>
<protein>
    <submittedName>
        <fullName evidence="7">Mov34/MPN/PAD-1 family protein</fullName>
    </submittedName>
</protein>
<dbReference type="EMBL" id="JBHUHO010000002">
    <property type="protein sequence ID" value="MFD2114253.1"/>
    <property type="molecule type" value="Genomic_DNA"/>
</dbReference>
<dbReference type="InterPro" id="IPR028090">
    <property type="entry name" value="JAB_dom_prok"/>
</dbReference>
<organism evidence="7 8">
    <name type="scientific">Paenibacillus yanchengensis</name>
    <dbReference type="NCBI Taxonomy" id="2035833"/>
    <lineage>
        <taxon>Bacteria</taxon>
        <taxon>Bacillati</taxon>
        <taxon>Bacillota</taxon>
        <taxon>Bacilli</taxon>
        <taxon>Bacillales</taxon>
        <taxon>Paenibacillaceae</taxon>
        <taxon>Paenibacillus</taxon>
    </lineage>
</organism>
<dbReference type="RefSeq" id="WP_377769225.1">
    <property type="nucleotide sequence ID" value="NZ_JBHUHO010000002.1"/>
</dbReference>
<evidence type="ECO:0000256" key="1">
    <source>
        <dbReference type="ARBA" id="ARBA00022670"/>
    </source>
</evidence>
<evidence type="ECO:0000256" key="5">
    <source>
        <dbReference type="ARBA" id="ARBA00023049"/>
    </source>
</evidence>
<dbReference type="Proteomes" id="UP001597362">
    <property type="component" value="Unassembled WGS sequence"/>
</dbReference>
<gene>
    <name evidence="7" type="ORF">ACFSJH_00590</name>
</gene>
<proteinExistence type="predicted"/>
<dbReference type="Pfam" id="PF14464">
    <property type="entry name" value="Prok-JAB"/>
    <property type="match status" value="1"/>
</dbReference>